<sequence length="59" mass="7120">MNRFQAYFWFVIINMDSSIEYNYHRAFGLYVQTKKCTDVHHMPDEGPIKQSIQLKGYRC</sequence>
<dbReference type="EMBL" id="BMEO01000003">
    <property type="protein sequence ID" value="GGF90411.1"/>
    <property type="molecule type" value="Genomic_DNA"/>
</dbReference>
<evidence type="ECO:0000313" key="2">
    <source>
        <dbReference type="Proteomes" id="UP000605253"/>
    </source>
</evidence>
<proteinExistence type="predicted"/>
<keyword evidence="2" id="KW-1185">Reference proteome</keyword>
<dbReference type="AlphaFoldDB" id="A0A917FL61"/>
<accession>A0A917FL61</accession>
<comment type="caution">
    <text evidence="1">The sequence shown here is derived from an EMBL/GenBank/DDBJ whole genome shotgun (WGS) entry which is preliminary data.</text>
</comment>
<organism evidence="1 2">
    <name type="scientific">Marinicella pacifica</name>
    <dbReference type="NCBI Taxonomy" id="1171543"/>
    <lineage>
        <taxon>Bacteria</taxon>
        <taxon>Pseudomonadati</taxon>
        <taxon>Pseudomonadota</taxon>
        <taxon>Gammaproteobacteria</taxon>
        <taxon>Lysobacterales</taxon>
        <taxon>Marinicellaceae</taxon>
        <taxon>Marinicella</taxon>
    </lineage>
</organism>
<evidence type="ECO:0000313" key="1">
    <source>
        <dbReference type="EMBL" id="GGF90411.1"/>
    </source>
</evidence>
<protein>
    <submittedName>
        <fullName evidence="1">Uncharacterized protein</fullName>
    </submittedName>
</protein>
<reference evidence="1" key="1">
    <citation type="journal article" date="2014" name="Int. J. Syst. Evol. Microbiol.">
        <title>Complete genome sequence of Corynebacterium casei LMG S-19264T (=DSM 44701T), isolated from a smear-ripened cheese.</title>
        <authorList>
            <consortium name="US DOE Joint Genome Institute (JGI-PGF)"/>
            <person name="Walter F."/>
            <person name="Albersmeier A."/>
            <person name="Kalinowski J."/>
            <person name="Ruckert C."/>
        </authorList>
    </citation>
    <scope>NUCLEOTIDE SEQUENCE</scope>
    <source>
        <strain evidence="1">CGMCC 1.12181</strain>
    </source>
</reference>
<reference evidence="1" key="2">
    <citation type="submission" date="2020-09" db="EMBL/GenBank/DDBJ databases">
        <authorList>
            <person name="Sun Q."/>
            <person name="Zhou Y."/>
        </authorList>
    </citation>
    <scope>NUCLEOTIDE SEQUENCE</scope>
    <source>
        <strain evidence="1">CGMCC 1.12181</strain>
    </source>
</reference>
<name>A0A917FL61_9GAMM</name>
<gene>
    <name evidence="1" type="ORF">GCM10011365_09390</name>
</gene>
<dbReference type="Proteomes" id="UP000605253">
    <property type="component" value="Unassembled WGS sequence"/>
</dbReference>